<evidence type="ECO:0000259" key="9">
    <source>
        <dbReference type="PROSITE" id="PS50053"/>
    </source>
</evidence>
<dbReference type="Pfam" id="PF00396">
    <property type="entry name" value="Granulin"/>
    <property type="match status" value="2"/>
</dbReference>
<keyword evidence="4" id="KW-0479">Metal-binding</keyword>
<dbReference type="EMBL" id="CAWYQH010000141">
    <property type="protein sequence ID" value="CAK8694944.1"/>
    <property type="molecule type" value="Genomic_DNA"/>
</dbReference>
<dbReference type="PROSITE" id="PS01358">
    <property type="entry name" value="ZF_RANBP2_1"/>
    <property type="match status" value="1"/>
</dbReference>
<reference evidence="11 12" key="1">
    <citation type="submission" date="2024-02" db="EMBL/GenBank/DDBJ databases">
        <authorList>
            <person name="Daric V."/>
            <person name="Darras S."/>
        </authorList>
    </citation>
    <scope>NUCLEOTIDE SEQUENCE [LARGE SCALE GENOMIC DNA]</scope>
</reference>
<dbReference type="Gene3D" id="2.10.25.160">
    <property type="entry name" value="Granulin"/>
    <property type="match status" value="2"/>
</dbReference>
<evidence type="ECO:0000256" key="5">
    <source>
        <dbReference type="ARBA" id="ARBA00022771"/>
    </source>
</evidence>
<feature type="domain" description="RanBP2-type" evidence="10">
    <location>
        <begin position="210"/>
        <end position="239"/>
    </location>
</feature>
<proteinExistence type="inferred from homology"/>
<dbReference type="Proteomes" id="UP001642483">
    <property type="component" value="Unassembled WGS sequence"/>
</dbReference>
<dbReference type="SUPFAM" id="SSF90209">
    <property type="entry name" value="Ran binding protein zinc finger-like"/>
    <property type="match status" value="1"/>
</dbReference>
<organism evidence="11 12">
    <name type="scientific">Clavelina lepadiformis</name>
    <name type="common">Light-bulb sea squirt</name>
    <name type="synonym">Ascidia lepadiformis</name>
    <dbReference type="NCBI Taxonomy" id="159417"/>
    <lineage>
        <taxon>Eukaryota</taxon>
        <taxon>Metazoa</taxon>
        <taxon>Chordata</taxon>
        <taxon>Tunicata</taxon>
        <taxon>Ascidiacea</taxon>
        <taxon>Aplousobranchia</taxon>
        <taxon>Clavelinidae</taxon>
        <taxon>Clavelina</taxon>
    </lineage>
</organism>
<evidence type="ECO:0000259" key="10">
    <source>
        <dbReference type="PROSITE" id="PS50199"/>
    </source>
</evidence>
<accession>A0ABP0GT91</accession>
<dbReference type="PROSITE" id="PS00799">
    <property type="entry name" value="GRANULINS"/>
    <property type="match status" value="1"/>
</dbReference>
<evidence type="ECO:0000313" key="11">
    <source>
        <dbReference type="EMBL" id="CAK8694944.1"/>
    </source>
</evidence>
<dbReference type="InterPro" id="IPR000118">
    <property type="entry name" value="Granulin"/>
</dbReference>
<protein>
    <submittedName>
        <fullName evidence="11">Uncharacterized protein</fullName>
    </submittedName>
</protein>
<evidence type="ECO:0000313" key="12">
    <source>
        <dbReference type="Proteomes" id="UP001642483"/>
    </source>
</evidence>
<evidence type="ECO:0000256" key="3">
    <source>
        <dbReference type="ARBA" id="ARBA00022525"/>
    </source>
</evidence>
<dbReference type="SMART" id="SM00547">
    <property type="entry name" value="ZnF_RBZ"/>
    <property type="match status" value="1"/>
</dbReference>
<dbReference type="InterPro" id="IPR000626">
    <property type="entry name" value="Ubiquitin-like_dom"/>
</dbReference>
<dbReference type="SUPFAM" id="SSF54236">
    <property type="entry name" value="Ubiquitin-like"/>
    <property type="match status" value="1"/>
</dbReference>
<evidence type="ECO:0000256" key="7">
    <source>
        <dbReference type="ARBA" id="ARBA00023157"/>
    </source>
</evidence>
<dbReference type="SMART" id="SM00277">
    <property type="entry name" value="GRAN"/>
    <property type="match status" value="2"/>
</dbReference>
<dbReference type="Gene3D" id="3.10.20.90">
    <property type="entry name" value="Phosphatidylinositol 3-kinase Catalytic Subunit, Chain A, domain 1"/>
    <property type="match status" value="1"/>
</dbReference>
<evidence type="ECO:0000256" key="6">
    <source>
        <dbReference type="ARBA" id="ARBA00022833"/>
    </source>
</evidence>
<feature type="domain" description="Ubiquitin-like" evidence="9">
    <location>
        <begin position="60"/>
        <end position="139"/>
    </location>
</feature>
<keyword evidence="7" id="KW-1015">Disulfide bond</keyword>
<dbReference type="PANTHER" id="PTHR12274">
    <property type="entry name" value="GRANULIN"/>
    <property type="match status" value="1"/>
</dbReference>
<sequence>MSDSRANELLIKCITFRECCAKKDLQCFLKLEKKEAPLLQLIKSKHNVITMSQAVSLIKVKLCIETLLKANEPVSFSCDPQWTVWTTRQMINEKYKGAYPPECQVFLFNGKIAHESMTLYDCGVQRNNDFLYIYIMTGRVETPRNGQHTLLPFLKTIPIVSKTNTNPDVAVSFADTSIFQKQSKTETTHAVLDDFTFGGKNQLLDTNECSLEGWKCNVCTFINEPTRPGCVMCATARPNSYEPPPDYIPSFEEQQRPTMPCQATISMILIAVICYASSGQGVAKNIVRKDSDFCYEGTLCNTLTYLERCCPLKQATCCENGLHCCPSEYKCSKFLGICIKESVNEEFFRVQEKTRARCTMCPDGSECPDYYSCCQQPSGYYRCCPYDQGVCCQDHVHCCPHNTYCDVKAGMCRTKQFGIPMAFMKTAPLSDTSDNSTVKKIHVAGDEKDASSHNVNIDRIF</sequence>
<keyword evidence="6" id="KW-0862">Zinc</keyword>
<keyword evidence="12" id="KW-1185">Reference proteome</keyword>
<dbReference type="Gene3D" id="2.30.30.380">
    <property type="entry name" value="Zn-finger domain of Sec23/24"/>
    <property type="match status" value="1"/>
</dbReference>
<evidence type="ECO:0000256" key="4">
    <source>
        <dbReference type="ARBA" id="ARBA00022723"/>
    </source>
</evidence>
<dbReference type="PROSITE" id="PS50053">
    <property type="entry name" value="UBIQUITIN_2"/>
    <property type="match status" value="1"/>
</dbReference>
<comment type="caution">
    <text evidence="11">The sequence shown here is derived from an EMBL/GenBank/DDBJ whole genome shotgun (WGS) entry which is preliminary data.</text>
</comment>
<comment type="subcellular location">
    <subcellularLocation>
        <location evidence="1">Secreted</location>
    </subcellularLocation>
</comment>
<name>A0ABP0GT91_CLALP</name>
<dbReference type="InterPro" id="IPR037277">
    <property type="entry name" value="Granulin_sf"/>
</dbReference>
<dbReference type="InterPro" id="IPR029071">
    <property type="entry name" value="Ubiquitin-like_domsf"/>
</dbReference>
<keyword evidence="3" id="KW-0964">Secreted</keyword>
<dbReference type="InterPro" id="IPR039036">
    <property type="entry name" value="Granulin_fam"/>
</dbReference>
<dbReference type="PROSITE" id="PS50199">
    <property type="entry name" value="ZF_RANBP2_2"/>
    <property type="match status" value="1"/>
</dbReference>
<dbReference type="InterPro" id="IPR001876">
    <property type="entry name" value="Znf_RanBP2"/>
</dbReference>
<dbReference type="PANTHER" id="PTHR12274:SF3">
    <property type="entry name" value="PROGRANULIN"/>
    <property type="match status" value="1"/>
</dbReference>
<keyword evidence="5 8" id="KW-0863">Zinc-finger</keyword>
<dbReference type="Pfam" id="PF00641">
    <property type="entry name" value="Zn_ribbon_RanBP"/>
    <property type="match status" value="1"/>
</dbReference>
<comment type="similarity">
    <text evidence="2">Belongs to the granulin family.</text>
</comment>
<gene>
    <name evidence="11" type="ORF">CVLEPA_LOCUS28267</name>
</gene>
<evidence type="ECO:0000256" key="1">
    <source>
        <dbReference type="ARBA" id="ARBA00004613"/>
    </source>
</evidence>
<evidence type="ECO:0000256" key="8">
    <source>
        <dbReference type="PROSITE-ProRule" id="PRU00322"/>
    </source>
</evidence>
<evidence type="ECO:0000256" key="2">
    <source>
        <dbReference type="ARBA" id="ARBA00010093"/>
    </source>
</evidence>
<dbReference type="InterPro" id="IPR036443">
    <property type="entry name" value="Znf_RanBP2_sf"/>
</dbReference>